<dbReference type="SUPFAM" id="SSF48452">
    <property type="entry name" value="TPR-like"/>
    <property type="match status" value="3"/>
</dbReference>
<evidence type="ECO:0000256" key="1">
    <source>
        <dbReference type="ARBA" id="ARBA00022737"/>
    </source>
</evidence>
<dbReference type="RefSeq" id="WP_132127497.1">
    <property type="nucleotide sequence ID" value="NZ_CP042432.1"/>
</dbReference>
<reference evidence="4 5" key="1">
    <citation type="submission" date="2019-03" db="EMBL/GenBank/DDBJ databases">
        <title>Genomic Encyclopedia of Type Strains, Phase IV (KMG-IV): sequencing the most valuable type-strain genomes for metagenomic binning, comparative biology and taxonomic classification.</title>
        <authorList>
            <person name="Goeker M."/>
        </authorList>
    </citation>
    <scope>NUCLEOTIDE SEQUENCE [LARGE SCALE GENOMIC DNA]</scope>
    <source>
        <strain evidence="4 5">DSM 21100</strain>
    </source>
</reference>
<keyword evidence="1" id="KW-0677">Repeat</keyword>
<protein>
    <submittedName>
        <fullName evidence="4">Tetratricopeptide repeat protein</fullName>
    </submittedName>
</protein>
<keyword evidence="3" id="KW-0732">Signal</keyword>
<name>A0A4R3KWA0_9SPHI</name>
<accession>A0A4R3KWA0</accession>
<dbReference type="Pfam" id="PF13174">
    <property type="entry name" value="TPR_6"/>
    <property type="match status" value="1"/>
</dbReference>
<dbReference type="Gene3D" id="1.25.40.10">
    <property type="entry name" value="Tetratricopeptide repeat domain"/>
    <property type="match status" value="3"/>
</dbReference>
<dbReference type="InterPro" id="IPR011990">
    <property type="entry name" value="TPR-like_helical_dom_sf"/>
</dbReference>
<evidence type="ECO:0000256" key="2">
    <source>
        <dbReference type="ARBA" id="ARBA00022803"/>
    </source>
</evidence>
<gene>
    <name evidence="4" type="ORF">EDD80_101227</name>
</gene>
<dbReference type="InterPro" id="IPR051012">
    <property type="entry name" value="CellSynth/LPSAsmb/PSIAsmb"/>
</dbReference>
<dbReference type="PANTHER" id="PTHR45586:SF1">
    <property type="entry name" value="LIPOPOLYSACCHARIDE ASSEMBLY PROTEIN B"/>
    <property type="match status" value="1"/>
</dbReference>
<dbReference type="InterPro" id="IPR019734">
    <property type="entry name" value="TPR_rpt"/>
</dbReference>
<dbReference type="AlphaFoldDB" id="A0A4R3KWA0"/>
<dbReference type="OrthoDB" id="9763354at2"/>
<feature type="signal peptide" evidence="3">
    <location>
        <begin position="1"/>
        <end position="19"/>
    </location>
</feature>
<sequence length="612" mass="69333">MKRTFAICCFILLHLAAGAQSSRDEALADQFFREGDYAKAAELYRQLYAGDNSEQYYGRLVNTLIYLKEFEAAEQVILEQSAAAPGDYRYQLDLGNLYNKSGNPEKAGTHFEAVLKNLPAESHLVSGIAYSLYNYGENELAVKALLKAREGSGDPTSFSFELARLYYLDKQPSSMIHELLTLVERRPEYLENIKGQLQFYLQDEKEFILLQEMLEKRMKRNDGNPVYSRLLIWRLLQQKEFEKALDLAIAMDKKEEQGQHLLQIAGICSANEAFGTAARAYTYLMDKGEASPWYPAARIHFLDAKRKHLLSGKYKPADLEALEKGYEALLQDLGKNKGTAPVMKQLALLKGRYLGKLDEAVSLLEETVTVAEDASFRAECKLELGDLYILADDVWEATLIYGQVEKEFRDSPLGQEARFRNARLSYYIGEFEWARGQLNVLKAATSQLMANDALNLSLLISENPGPDSSYGALRMYARAELLAFRHLPGEALSTLDSINTRFPGHALHDDILMARAAIFIQQGQVEEAAGTFTRVIEDHEFGIWADDALFKLGTLYEQQLKDPKKAMEYYEKLLLQHSGSLYITEARKRFRTLRGDLPPASGEEFINEPVRF</sequence>
<dbReference type="PANTHER" id="PTHR45586">
    <property type="entry name" value="TPR REPEAT-CONTAINING PROTEIN PA4667"/>
    <property type="match status" value="1"/>
</dbReference>
<comment type="caution">
    <text evidence="4">The sequence shown here is derived from an EMBL/GenBank/DDBJ whole genome shotgun (WGS) entry which is preliminary data.</text>
</comment>
<evidence type="ECO:0000313" key="5">
    <source>
        <dbReference type="Proteomes" id="UP000295807"/>
    </source>
</evidence>
<keyword evidence="5" id="KW-1185">Reference proteome</keyword>
<feature type="chain" id="PRO_5020741497" evidence="3">
    <location>
        <begin position="20"/>
        <end position="612"/>
    </location>
</feature>
<organism evidence="4 5">
    <name type="scientific">Anseongella ginsenosidimutans</name>
    <dbReference type="NCBI Taxonomy" id="496056"/>
    <lineage>
        <taxon>Bacteria</taxon>
        <taxon>Pseudomonadati</taxon>
        <taxon>Bacteroidota</taxon>
        <taxon>Sphingobacteriia</taxon>
        <taxon>Sphingobacteriales</taxon>
        <taxon>Sphingobacteriaceae</taxon>
        <taxon>Anseongella</taxon>
    </lineage>
</organism>
<dbReference type="EMBL" id="SMAD01000001">
    <property type="protein sequence ID" value="TCS90029.1"/>
    <property type="molecule type" value="Genomic_DNA"/>
</dbReference>
<proteinExistence type="predicted"/>
<keyword evidence="2" id="KW-0802">TPR repeat</keyword>
<evidence type="ECO:0000256" key="3">
    <source>
        <dbReference type="SAM" id="SignalP"/>
    </source>
</evidence>
<evidence type="ECO:0000313" key="4">
    <source>
        <dbReference type="EMBL" id="TCS90029.1"/>
    </source>
</evidence>
<dbReference type="Proteomes" id="UP000295807">
    <property type="component" value="Unassembled WGS sequence"/>
</dbReference>